<feature type="domain" description="HTH tetR-type" evidence="6">
    <location>
        <begin position="9"/>
        <end position="69"/>
    </location>
</feature>
<gene>
    <name evidence="7" type="ORF">DY251_12990</name>
</gene>
<dbReference type="InterPro" id="IPR009057">
    <property type="entry name" value="Homeodomain-like_sf"/>
</dbReference>
<dbReference type="GO" id="GO:0000976">
    <property type="term" value="F:transcription cis-regulatory region binding"/>
    <property type="evidence" value="ECO:0007669"/>
    <property type="project" value="TreeGrafter"/>
</dbReference>
<name>A0A371XCY2_9HYPH</name>
<feature type="DNA-binding region" description="H-T-H motif" evidence="4">
    <location>
        <begin position="32"/>
        <end position="51"/>
    </location>
</feature>
<evidence type="ECO:0000313" key="8">
    <source>
        <dbReference type="Proteomes" id="UP000262379"/>
    </source>
</evidence>
<evidence type="ECO:0000256" key="1">
    <source>
        <dbReference type="ARBA" id="ARBA00023015"/>
    </source>
</evidence>
<proteinExistence type="predicted"/>
<evidence type="ECO:0000259" key="6">
    <source>
        <dbReference type="PROSITE" id="PS50977"/>
    </source>
</evidence>
<dbReference type="InterPro" id="IPR001647">
    <property type="entry name" value="HTH_TetR"/>
</dbReference>
<dbReference type="PANTHER" id="PTHR30055:SF212">
    <property type="entry name" value="TETR-FAMILY FAMILY TRANSCRIPTIONAL REGULATOR"/>
    <property type="match status" value="1"/>
</dbReference>
<dbReference type="PRINTS" id="PR00455">
    <property type="entry name" value="HTHTETR"/>
</dbReference>
<dbReference type="InterPro" id="IPR025996">
    <property type="entry name" value="MT1864/Rv1816-like_C"/>
</dbReference>
<dbReference type="PANTHER" id="PTHR30055">
    <property type="entry name" value="HTH-TYPE TRANSCRIPTIONAL REGULATOR RUTR"/>
    <property type="match status" value="1"/>
</dbReference>
<dbReference type="AlphaFoldDB" id="A0A371XCY2"/>
<reference evidence="8" key="1">
    <citation type="submission" date="2018-08" db="EMBL/GenBank/DDBJ databases">
        <authorList>
            <person name="Im W.T."/>
        </authorList>
    </citation>
    <scope>NUCLEOTIDE SEQUENCE [LARGE SCALE GENOMIC DNA]</scope>
    <source>
        <strain evidence="8">LA-28</strain>
    </source>
</reference>
<dbReference type="GO" id="GO:0003700">
    <property type="term" value="F:DNA-binding transcription factor activity"/>
    <property type="evidence" value="ECO:0007669"/>
    <property type="project" value="TreeGrafter"/>
</dbReference>
<dbReference type="InterPro" id="IPR050109">
    <property type="entry name" value="HTH-type_TetR-like_transc_reg"/>
</dbReference>
<evidence type="ECO:0000256" key="5">
    <source>
        <dbReference type="SAM" id="Phobius"/>
    </source>
</evidence>
<dbReference type="Gene3D" id="1.10.357.10">
    <property type="entry name" value="Tetracycline Repressor, domain 2"/>
    <property type="match status" value="1"/>
</dbReference>
<accession>A0A371XCY2</accession>
<sequence>MSRRERQKADTRAELLSAAHELIAEEGYEGLTIRKLAEKVGYAPMSVYSYFADKDEILLAVAEDAFATLARRVASRQTDNPLESIRRGLNEYAAFAIENPNEYITVFMTPKAHQHEDETFDTLKKNNPCLNLLLSQIDAAVSRGQMKGDVFAIGTMLWATIHGAVSLLITFPKFPFGEPAVFADRMIDAGMRSVIDCEIAPLGDPGECGTNFKLQSSFQKKLYTYIF</sequence>
<organism evidence="7 8">
    <name type="scientific">Mesorhizobium denitrificans</name>
    <dbReference type="NCBI Taxonomy" id="2294114"/>
    <lineage>
        <taxon>Bacteria</taxon>
        <taxon>Pseudomonadati</taxon>
        <taxon>Pseudomonadota</taxon>
        <taxon>Alphaproteobacteria</taxon>
        <taxon>Hyphomicrobiales</taxon>
        <taxon>Phyllobacteriaceae</taxon>
        <taxon>Mesorhizobium</taxon>
    </lineage>
</organism>
<keyword evidence="5" id="KW-0812">Transmembrane</keyword>
<evidence type="ECO:0000256" key="3">
    <source>
        <dbReference type="ARBA" id="ARBA00023163"/>
    </source>
</evidence>
<evidence type="ECO:0000313" key="7">
    <source>
        <dbReference type="EMBL" id="RFC67082.1"/>
    </source>
</evidence>
<comment type="caution">
    <text evidence="7">The sequence shown here is derived from an EMBL/GenBank/DDBJ whole genome shotgun (WGS) entry which is preliminary data.</text>
</comment>
<evidence type="ECO:0000256" key="4">
    <source>
        <dbReference type="PROSITE-ProRule" id="PRU00335"/>
    </source>
</evidence>
<evidence type="ECO:0000256" key="2">
    <source>
        <dbReference type="ARBA" id="ARBA00023125"/>
    </source>
</evidence>
<dbReference type="EMBL" id="QURN01000009">
    <property type="protein sequence ID" value="RFC67082.1"/>
    <property type="molecule type" value="Genomic_DNA"/>
</dbReference>
<feature type="transmembrane region" description="Helical" evidence="5">
    <location>
        <begin position="150"/>
        <end position="171"/>
    </location>
</feature>
<dbReference type="SUPFAM" id="SSF46689">
    <property type="entry name" value="Homeodomain-like"/>
    <property type="match status" value="1"/>
</dbReference>
<dbReference type="Pfam" id="PF13305">
    <property type="entry name" value="TetR_C_33"/>
    <property type="match status" value="1"/>
</dbReference>
<keyword evidence="5" id="KW-1133">Transmembrane helix</keyword>
<dbReference type="Pfam" id="PF00440">
    <property type="entry name" value="TetR_N"/>
    <property type="match status" value="1"/>
</dbReference>
<protein>
    <submittedName>
        <fullName evidence="7">TetR/AcrR family transcriptional regulator</fullName>
    </submittedName>
</protein>
<dbReference type="SUPFAM" id="SSF48498">
    <property type="entry name" value="Tetracyclin repressor-like, C-terminal domain"/>
    <property type="match status" value="1"/>
</dbReference>
<dbReference type="Proteomes" id="UP000262379">
    <property type="component" value="Unassembled WGS sequence"/>
</dbReference>
<keyword evidence="2 4" id="KW-0238">DNA-binding</keyword>
<dbReference type="PROSITE" id="PS50977">
    <property type="entry name" value="HTH_TETR_2"/>
    <property type="match status" value="1"/>
</dbReference>
<keyword evidence="3" id="KW-0804">Transcription</keyword>
<keyword evidence="5" id="KW-0472">Membrane</keyword>
<dbReference type="InterPro" id="IPR036271">
    <property type="entry name" value="Tet_transcr_reg_TetR-rel_C_sf"/>
</dbReference>
<keyword evidence="1" id="KW-0805">Transcription regulation</keyword>
<keyword evidence="8" id="KW-1185">Reference proteome</keyword>